<evidence type="ECO:0000256" key="5">
    <source>
        <dbReference type="ARBA" id="ARBA00022857"/>
    </source>
</evidence>
<evidence type="ECO:0000256" key="2">
    <source>
        <dbReference type="ARBA" id="ARBA00005402"/>
    </source>
</evidence>
<evidence type="ECO:0000256" key="12">
    <source>
        <dbReference type="ARBA" id="ARBA00023166"/>
    </source>
</evidence>
<dbReference type="EMBL" id="CAJNJQ010004142">
    <property type="protein sequence ID" value="CAE7208651.1"/>
    <property type="molecule type" value="Genomic_DNA"/>
</dbReference>
<comment type="similarity">
    <text evidence="2">Belongs to the ERG4/ERG24 family.</text>
</comment>
<dbReference type="PANTHER" id="PTHR21257">
    <property type="entry name" value="DELTA(14)-STEROL REDUCTASE"/>
    <property type="match status" value="1"/>
</dbReference>
<evidence type="ECO:0000313" key="15">
    <source>
        <dbReference type="EMBL" id="CAE7208651.1"/>
    </source>
</evidence>
<keyword evidence="10" id="KW-0443">Lipid metabolism</keyword>
<keyword evidence="12" id="KW-1207">Sterol metabolism</keyword>
<name>A0A8H3EC21_9AGAM</name>
<dbReference type="PANTHER" id="PTHR21257:SF31">
    <property type="entry name" value="DELTA(24(24(1)))-STEROL REDUCTASE ERG4"/>
    <property type="match status" value="1"/>
</dbReference>
<evidence type="ECO:0000256" key="10">
    <source>
        <dbReference type="ARBA" id="ARBA00023098"/>
    </source>
</evidence>
<comment type="subcellular location">
    <subcellularLocation>
        <location evidence="1">Membrane</location>
        <topology evidence="1">Multi-pass membrane protein</topology>
    </subcellularLocation>
</comment>
<evidence type="ECO:0000256" key="13">
    <source>
        <dbReference type="ARBA" id="ARBA00023221"/>
    </source>
</evidence>
<dbReference type="InterPro" id="IPR001171">
    <property type="entry name" value="ERG24_DHCR-like"/>
</dbReference>
<evidence type="ECO:0000256" key="9">
    <source>
        <dbReference type="ARBA" id="ARBA00023011"/>
    </source>
</evidence>
<protein>
    <submittedName>
        <fullName evidence="15">Uncharacterized protein</fullName>
    </submittedName>
</protein>
<reference evidence="15" key="1">
    <citation type="submission" date="2021-01" db="EMBL/GenBank/DDBJ databases">
        <authorList>
            <person name="Kaushik A."/>
        </authorList>
    </citation>
    <scope>NUCLEOTIDE SEQUENCE</scope>
    <source>
        <strain evidence="15">AG5</strain>
    </source>
</reference>
<keyword evidence="7 14" id="KW-1133">Transmembrane helix</keyword>
<keyword evidence="8" id="KW-0560">Oxidoreductase</keyword>
<evidence type="ECO:0000256" key="3">
    <source>
        <dbReference type="ARBA" id="ARBA00022516"/>
    </source>
</evidence>
<keyword evidence="4 14" id="KW-0812">Transmembrane</keyword>
<evidence type="ECO:0000256" key="14">
    <source>
        <dbReference type="SAM" id="Phobius"/>
    </source>
</evidence>
<dbReference type="GO" id="GO:0005789">
    <property type="term" value="C:endoplasmic reticulum membrane"/>
    <property type="evidence" value="ECO:0007669"/>
    <property type="project" value="TreeGrafter"/>
</dbReference>
<dbReference type="Gene3D" id="1.20.120.1630">
    <property type="match status" value="1"/>
</dbReference>
<dbReference type="GO" id="GO:0006696">
    <property type="term" value="P:ergosterol biosynthetic process"/>
    <property type="evidence" value="ECO:0007669"/>
    <property type="project" value="TreeGrafter"/>
</dbReference>
<evidence type="ECO:0000256" key="7">
    <source>
        <dbReference type="ARBA" id="ARBA00022989"/>
    </source>
</evidence>
<keyword evidence="3" id="KW-0444">Lipid biosynthesis</keyword>
<dbReference type="Proteomes" id="UP000663827">
    <property type="component" value="Unassembled WGS sequence"/>
</dbReference>
<proteinExistence type="inferred from homology"/>
<dbReference type="GO" id="GO:0000246">
    <property type="term" value="F:Delta24(24-1) sterol reductase activity"/>
    <property type="evidence" value="ECO:0007669"/>
    <property type="project" value="TreeGrafter"/>
</dbReference>
<keyword evidence="5" id="KW-0521">NADP</keyword>
<keyword evidence="6" id="KW-0752">Steroid biosynthesis</keyword>
<dbReference type="Pfam" id="PF01222">
    <property type="entry name" value="ERG4_ERG24"/>
    <property type="match status" value="1"/>
</dbReference>
<keyword evidence="13" id="KW-0753">Steroid metabolism</keyword>
<evidence type="ECO:0000256" key="6">
    <source>
        <dbReference type="ARBA" id="ARBA00022955"/>
    </source>
</evidence>
<organism evidence="15 16">
    <name type="scientific">Rhizoctonia solani</name>
    <dbReference type="NCBI Taxonomy" id="456999"/>
    <lineage>
        <taxon>Eukaryota</taxon>
        <taxon>Fungi</taxon>
        <taxon>Dikarya</taxon>
        <taxon>Basidiomycota</taxon>
        <taxon>Agaricomycotina</taxon>
        <taxon>Agaricomycetes</taxon>
        <taxon>Cantharellales</taxon>
        <taxon>Ceratobasidiaceae</taxon>
        <taxon>Rhizoctonia</taxon>
    </lineage>
</organism>
<evidence type="ECO:0000256" key="1">
    <source>
        <dbReference type="ARBA" id="ARBA00004141"/>
    </source>
</evidence>
<keyword evidence="11 14" id="KW-0472">Membrane</keyword>
<sequence length="68" mass="8234">MGMSGNWWQFARKPNYSADWVQYLTWGLCVGFCSPIPYFYSMLFFTVLVHRCGRDFERCEQKYGKDWE</sequence>
<evidence type="ECO:0000256" key="11">
    <source>
        <dbReference type="ARBA" id="ARBA00023136"/>
    </source>
</evidence>
<evidence type="ECO:0000256" key="4">
    <source>
        <dbReference type="ARBA" id="ARBA00022692"/>
    </source>
</evidence>
<evidence type="ECO:0000313" key="16">
    <source>
        <dbReference type="Proteomes" id="UP000663827"/>
    </source>
</evidence>
<accession>A0A8H3EC21</accession>
<keyword evidence="9" id="KW-0756">Sterol biosynthesis</keyword>
<comment type="caution">
    <text evidence="15">The sequence shown here is derived from an EMBL/GenBank/DDBJ whole genome shotgun (WGS) entry which is preliminary data.</text>
</comment>
<feature type="transmembrane region" description="Helical" evidence="14">
    <location>
        <begin position="20"/>
        <end position="48"/>
    </location>
</feature>
<dbReference type="AlphaFoldDB" id="A0A8H3EC21"/>
<evidence type="ECO:0000256" key="8">
    <source>
        <dbReference type="ARBA" id="ARBA00023002"/>
    </source>
</evidence>
<gene>
    <name evidence="15" type="ORF">RDB_LOCUS148295</name>
</gene>